<dbReference type="Gene3D" id="1.25.10.10">
    <property type="entry name" value="Leucine-rich Repeat Variant"/>
    <property type="match status" value="2"/>
</dbReference>
<sequence>MKKENVIFLLIFLLNCGTPPRQKALAVLEEGLRDESAVIRVNAAKACKKIGDARGIKTLYETLNSDDKNGVVAALAALYDLGEKTYSPIVAKLTSDRDPLIRAEAYRLMSLIDDERCHDVFIKGIQDKIAKIRRFSYLGLEEFKDKKNIRRGLSDLDPLVRITSAMVLGRIGEKDMENFIRRELMIPPNINVWKHGVLALAQLGDTSAVSFIKDLLVDTPWELKVVAAEALLLLNNKDGVEVLKQALDSGDPFVRVKAVQVLKDNRIPEGDELLRAAAEDEYINVSIVAIEALARRRAKENRELFIKLMSAPNPLVKIAAAGAYLRSE</sequence>
<evidence type="ECO:0000313" key="2">
    <source>
        <dbReference type="Proteomes" id="UP000885826"/>
    </source>
</evidence>
<dbReference type="AlphaFoldDB" id="A0A9C9JZH0"/>
<dbReference type="GO" id="GO:0016491">
    <property type="term" value="F:oxidoreductase activity"/>
    <property type="evidence" value="ECO:0007669"/>
    <property type="project" value="TreeGrafter"/>
</dbReference>
<dbReference type="PANTHER" id="PTHR12697">
    <property type="entry name" value="PBS LYASE HEAT-LIKE PROTEIN"/>
    <property type="match status" value="1"/>
</dbReference>
<dbReference type="SMART" id="SM00567">
    <property type="entry name" value="EZ_HEAT"/>
    <property type="match status" value="4"/>
</dbReference>
<proteinExistence type="predicted"/>
<dbReference type="EMBL" id="DRIG01000016">
    <property type="protein sequence ID" value="HEC77739.1"/>
    <property type="molecule type" value="Genomic_DNA"/>
</dbReference>
<dbReference type="PANTHER" id="PTHR12697:SF5">
    <property type="entry name" value="DEOXYHYPUSINE HYDROXYLASE"/>
    <property type="match status" value="1"/>
</dbReference>
<dbReference type="SUPFAM" id="SSF48371">
    <property type="entry name" value="ARM repeat"/>
    <property type="match status" value="2"/>
</dbReference>
<comment type="caution">
    <text evidence="1">The sequence shown here is derived from an EMBL/GenBank/DDBJ whole genome shotgun (WGS) entry which is preliminary data.</text>
</comment>
<dbReference type="InterPro" id="IPR016024">
    <property type="entry name" value="ARM-type_fold"/>
</dbReference>
<name>A0A9C9JZH0_UNCW3</name>
<dbReference type="InterPro" id="IPR011989">
    <property type="entry name" value="ARM-like"/>
</dbReference>
<evidence type="ECO:0000313" key="1">
    <source>
        <dbReference type="EMBL" id="HEC77739.1"/>
    </source>
</evidence>
<protein>
    <submittedName>
        <fullName evidence="1">HEAT repeat domain-containing protein</fullName>
    </submittedName>
</protein>
<accession>A0A9C9JZH0</accession>
<dbReference type="Pfam" id="PF13646">
    <property type="entry name" value="HEAT_2"/>
    <property type="match status" value="2"/>
</dbReference>
<reference evidence="1" key="1">
    <citation type="journal article" date="2020" name="mSystems">
        <title>Genome- and Community-Level Interaction Insights into Carbon Utilization and Element Cycling Functions of Hydrothermarchaeota in Hydrothermal Sediment.</title>
        <authorList>
            <person name="Zhou Z."/>
            <person name="Liu Y."/>
            <person name="Xu W."/>
            <person name="Pan J."/>
            <person name="Luo Z.H."/>
            <person name="Li M."/>
        </authorList>
    </citation>
    <scope>NUCLEOTIDE SEQUENCE</scope>
    <source>
        <strain evidence="1">HyVt-388</strain>
    </source>
</reference>
<gene>
    <name evidence="1" type="ORF">ENI34_01180</name>
</gene>
<organism evidence="1 2">
    <name type="scientific">candidate division WOR-3 bacterium</name>
    <dbReference type="NCBI Taxonomy" id="2052148"/>
    <lineage>
        <taxon>Bacteria</taxon>
        <taxon>Bacteria division WOR-3</taxon>
    </lineage>
</organism>
<dbReference type="InterPro" id="IPR004155">
    <property type="entry name" value="PBS_lyase_HEAT"/>
</dbReference>
<dbReference type="Proteomes" id="UP000885826">
    <property type="component" value="Unassembled WGS sequence"/>
</dbReference>